<dbReference type="Proteomes" id="UP001432322">
    <property type="component" value="Unassembled WGS sequence"/>
</dbReference>
<dbReference type="EMBL" id="BTSY01000006">
    <property type="protein sequence ID" value="GMT31748.1"/>
    <property type="molecule type" value="Genomic_DNA"/>
</dbReference>
<feature type="region of interest" description="Disordered" evidence="1">
    <location>
        <begin position="360"/>
        <end position="387"/>
    </location>
</feature>
<evidence type="ECO:0000313" key="3">
    <source>
        <dbReference type="Proteomes" id="UP001432322"/>
    </source>
</evidence>
<feature type="region of interest" description="Disordered" evidence="1">
    <location>
        <begin position="1"/>
        <end position="68"/>
    </location>
</feature>
<keyword evidence="3" id="KW-1185">Reference proteome</keyword>
<comment type="caution">
    <text evidence="2">The sequence shown here is derived from an EMBL/GenBank/DDBJ whole genome shotgun (WGS) entry which is preliminary data.</text>
</comment>
<accession>A0AAV5WM96</accession>
<sequence length="482" mass="51941">AKYDVDLRKREQSPGRHKRDKSEDRGTQTVQRPSVVQDAGQPRDRPTSTVSPGIPLVNSTLPPSLTSSITNQQQYGIDGLSTGRSINDPMMTSSMISESVTHPEEVMTTSVTTTETTSLDPSGAVFSRRVIEERETICERHSVCSSRSSSSVQFAASEDEMDYGPEARSSGAYSARAPGGARVRHDSGGSQSARYSSHSLERRGGPPGPEFTHGGDRIYRVPIHLTDSSQSLGGGGGDALDASSSRAGSRSALPRRQSSEELRSAHERSRKRRESAERASPAPTGRASGATTPRASSRAKREREREEEMVRRLGSIYTGRDYVSPIDLTTQRAWPLVGQSSPPSMRRETAAGADEDLTPRAPVQTLSGRGAGATSDRANNNRKQMPPIQNGIFVCDLSSSEESLVARRAKFGGASGAEADAATHAAHCPAARKERSDGAGGADADFFCYCHAPDAQRADVWRSNHEEMHKIGYGRVLEEEIC</sequence>
<protein>
    <submittedName>
        <fullName evidence="2">Uncharacterized protein</fullName>
    </submittedName>
</protein>
<proteinExistence type="predicted"/>
<organism evidence="2 3">
    <name type="scientific">Pristionchus fissidentatus</name>
    <dbReference type="NCBI Taxonomy" id="1538716"/>
    <lineage>
        <taxon>Eukaryota</taxon>
        <taxon>Metazoa</taxon>
        <taxon>Ecdysozoa</taxon>
        <taxon>Nematoda</taxon>
        <taxon>Chromadorea</taxon>
        <taxon>Rhabditida</taxon>
        <taxon>Rhabditina</taxon>
        <taxon>Diplogasteromorpha</taxon>
        <taxon>Diplogasteroidea</taxon>
        <taxon>Neodiplogasteridae</taxon>
        <taxon>Pristionchus</taxon>
    </lineage>
</organism>
<feature type="compositionally biased region" description="Basic and acidic residues" evidence="1">
    <location>
        <begin position="1"/>
        <end position="26"/>
    </location>
</feature>
<evidence type="ECO:0000313" key="2">
    <source>
        <dbReference type="EMBL" id="GMT31748.1"/>
    </source>
</evidence>
<name>A0AAV5WM96_9BILA</name>
<evidence type="ECO:0000256" key="1">
    <source>
        <dbReference type="SAM" id="MobiDB-lite"/>
    </source>
</evidence>
<dbReference type="AlphaFoldDB" id="A0AAV5WM96"/>
<feature type="compositionally biased region" description="Polar residues" evidence="1">
    <location>
        <begin position="188"/>
        <end position="198"/>
    </location>
</feature>
<feature type="compositionally biased region" description="Basic and acidic residues" evidence="1">
    <location>
        <begin position="257"/>
        <end position="267"/>
    </location>
</feature>
<feature type="compositionally biased region" description="Low complexity" evidence="1">
    <location>
        <begin position="239"/>
        <end position="256"/>
    </location>
</feature>
<gene>
    <name evidence="2" type="ORF">PFISCL1PPCAC_23045</name>
</gene>
<feature type="compositionally biased region" description="Basic and acidic residues" evidence="1">
    <location>
        <begin position="299"/>
        <end position="311"/>
    </location>
</feature>
<feature type="non-terminal residue" evidence="2">
    <location>
        <position position="1"/>
    </location>
</feature>
<feature type="region of interest" description="Disordered" evidence="1">
    <location>
        <begin position="156"/>
        <end position="312"/>
    </location>
</feature>
<feature type="compositionally biased region" description="Low complexity" evidence="1">
    <location>
        <begin position="59"/>
        <end position="68"/>
    </location>
</feature>
<reference evidence="2" key="1">
    <citation type="submission" date="2023-10" db="EMBL/GenBank/DDBJ databases">
        <title>Genome assembly of Pristionchus species.</title>
        <authorList>
            <person name="Yoshida K."/>
            <person name="Sommer R.J."/>
        </authorList>
    </citation>
    <scope>NUCLEOTIDE SEQUENCE</scope>
    <source>
        <strain evidence="2">RS5133</strain>
    </source>
</reference>